<evidence type="ECO:0000313" key="1">
    <source>
        <dbReference type="EMBL" id="CBA32259.1"/>
    </source>
</evidence>
<dbReference type="AlphaFoldDB" id="C9YEW8"/>
<dbReference type="EMBL" id="FN543107">
    <property type="protein sequence ID" value="CBA32259.1"/>
    <property type="molecule type" value="Genomic_DNA"/>
</dbReference>
<proteinExistence type="predicted"/>
<name>C9YEW8_CURXX</name>
<organism evidence="1">
    <name type="scientific">Curvibacter symbiont subsp. Hydra magnipapillata</name>
    <dbReference type="NCBI Taxonomy" id="667019"/>
    <lineage>
        <taxon>Bacteria</taxon>
        <taxon>Pseudomonadati</taxon>
        <taxon>Pseudomonadota</taxon>
        <taxon>Betaproteobacteria</taxon>
        <taxon>Burkholderiales</taxon>
        <taxon>Comamonadaceae</taxon>
        <taxon>Curvibacter</taxon>
    </lineage>
</organism>
<gene>
    <name evidence="1" type="ORF">Csp_D31240</name>
</gene>
<protein>
    <recommendedName>
        <fullName evidence="2">DUF560 domain-containing protein</fullName>
    </recommendedName>
</protein>
<reference evidence="1" key="1">
    <citation type="journal article" date="2010" name="Nature">
        <title>The Dynamic genome of Hydra.</title>
        <authorList>
            <person name="Chapman J.A."/>
            <person name="Kirkness E.F."/>
            <person name="Simakov O."/>
            <person name="Hampson S.E."/>
            <person name="Mitros T."/>
            <person name="Weinmaier T."/>
            <person name="Rattei T."/>
            <person name="Balasubramanian P.G."/>
            <person name="Borman J."/>
            <person name="Busam D."/>
            <person name="Disbennett K."/>
            <person name="Pfannkoch C."/>
            <person name="Sumin N."/>
            <person name="Sutton G."/>
            <person name="Viswanathan L."/>
            <person name="Walenz B."/>
            <person name="Goodstein D.M."/>
            <person name="Hellsten U."/>
            <person name="Kawashima T."/>
            <person name="Prochnik S.E."/>
            <person name="Putnam N.H."/>
            <person name="Shu S."/>
            <person name="Blumberg B."/>
            <person name="Dana C.E."/>
            <person name="Gee L."/>
            <person name="Kibler D.F."/>
            <person name="Law L."/>
            <person name="Lindgens D."/>
            <person name="Martinez D.E."/>
            <person name="Peng J."/>
            <person name="Wigge P.A."/>
            <person name="Bertulat B."/>
            <person name="Guder C."/>
            <person name="Nakamura Y."/>
            <person name="Ozbek S."/>
            <person name="Watanabe H."/>
            <person name="Khalturin K."/>
            <person name="Hemmrich G."/>
            <person name="Franke A."/>
            <person name="Augustin R."/>
            <person name="Fraune S."/>
            <person name="Hayakawa E."/>
            <person name="Hayakawa S."/>
            <person name="Hirose M."/>
            <person name="Hwang J."/>
            <person name="Ikeo K."/>
            <person name="Nishimiya-Fujisawa C."/>
            <person name="Ogura A."/>
            <person name="Takahashi T."/>
            <person name="Steinmetz P.R."/>
            <person name="Zhang X."/>
            <person name="Aufschnaiter R."/>
            <person name="Eder M.K."/>
            <person name="Gorny A.K."/>
            <person name="Salvenmoser W."/>
            <person name="Heimberg A.M."/>
            <person name="Wheeler B.M."/>
            <person name="Peterson K.J."/>
            <person name="Boettger A."/>
            <person name="Tischler P."/>
            <person name="Wolf A."/>
            <person name="Gojobori T."/>
            <person name="Remington K.A."/>
            <person name="Strausberg R.L."/>
            <person name="Venter J."/>
            <person name="Technau U."/>
            <person name="Hobmayer B."/>
            <person name="Bosch T.C."/>
            <person name="Holstein T.W."/>
            <person name="Fujisawa T."/>
            <person name="Bode H.R."/>
            <person name="David C.N."/>
            <person name="Rokhsar D.S."/>
            <person name="Steele R.E."/>
        </authorList>
    </citation>
    <scope>NUCLEOTIDE SEQUENCE</scope>
</reference>
<sequence length="287" mass="31948">MVSSQLQIDTGIGHEAQSAPVFQLTPESTIVYLDDLKHLSGEHVRTSVQASAEWAWDKGFTVSLSGDATLKKSPAKPDLDYQTVSVQPSLMHPLWGGSGGVGVNLQTFDVGGAHFRDSTGLILNWTRADAESMWSVVAEISEYRHGADLRDMDATSRSLLLLRQYTDPCKAISGLDFSAIVGREENRWGYADLSNRSALLSATVHWSMWGGDWSFGRSYRRAVFDESAFEDDPVRMDATHMTDLSAQWPLTSKVSLRVEMNDSVSRSTTRLYDNNFRQFSVTLRTQI</sequence>
<accession>C9YEW8</accession>
<evidence type="ECO:0008006" key="2">
    <source>
        <dbReference type="Google" id="ProtNLM"/>
    </source>
</evidence>